<gene>
    <name evidence="1" type="ORF">ARALYDRAFT_898370</name>
</gene>
<dbReference type="Gramene" id="scaffold_302340.1">
    <property type="protein sequence ID" value="scaffold_302340.1"/>
    <property type="gene ID" value="scaffold_302340.1"/>
</dbReference>
<protein>
    <submittedName>
        <fullName evidence="1">Expressed protein</fullName>
    </submittedName>
</protein>
<evidence type="ECO:0000313" key="2">
    <source>
        <dbReference type="Proteomes" id="UP000008694"/>
    </source>
</evidence>
<dbReference type="Proteomes" id="UP000008694">
    <property type="component" value="Unassembled WGS sequence"/>
</dbReference>
<accession>D7LA37</accession>
<evidence type="ECO:0000313" key="1">
    <source>
        <dbReference type="EMBL" id="EFH59465.1"/>
    </source>
</evidence>
<reference evidence="2" key="1">
    <citation type="journal article" date="2011" name="Nat. Genet.">
        <title>The Arabidopsis lyrata genome sequence and the basis of rapid genome size change.</title>
        <authorList>
            <person name="Hu T.T."/>
            <person name="Pattyn P."/>
            <person name="Bakker E.G."/>
            <person name="Cao J."/>
            <person name="Cheng J.-F."/>
            <person name="Clark R.M."/>
            <person name="Fahlgren N."/>
            <person name="Fawcett J.A."/>
            <person name="Grimwood J."/>
            <person name="Gundlach H."/>
            <person name="Haberer G."/>
            <person name="Hollister J.D."/>
            <person name="Ossowski S."/>
            <person name="Ottilar R.P."/>
            <person name="Salamov A.A."/>
            <person name="Schneeberger K."/>
            <person name="Spannagl M."/>
            <person name="Wang X."/>
            <person name="Yang L."/>
            <person name="Nasrallah M.E."/>
            <person name="Bergelson J."/>
            <person name="Carrington J.C."/>
            <person name="Gaut B.S."/>
            <person name="Schmutz J."/>
            <person name="Mayer K.F.X."/>
            <person name="Van de Peer Y."/>
            <person name="Grigoriev I.V."/>
            <person name="Nordborg M."/>
            <person name="Weigel D."/>
            <person name="Guo Y.-L."/>
        </authorList>
    </citation>
    <scope>NUCLEOTIDE SEQUENCE [LARGE SCALE GENOMIC DNA]</scope>
    <source>
        <strain evidence="2">cv. MN47</strain>
    </source>
</reference>
<dbReference type="HOGENOM" id="CLU_2999202_0_0_1"/>
<dbReference type="EMBL" id="GL348715">
    <property type="protein sequence ID" value="EFH59465.1"/>
    <property type="molecule type" value="Genomic_DNA"/>
</dbReference>
<organism evidence="2">
    <name type="scientific">Arabidopsis lyrata subsp. lyrata</name>
    <name type="common">Lyre-leaved rock-cress</name>
    <dbReference type="NCBI Taxonomy" id="81972"/>
    <lineage>
        <taxon>Eukaryota</taxon>
        <taxon>Viridiplantae</taxon>
        <taxon>Streptophyta</taxon>
        <taxon>Embryophyta</taxon>
        <taxon>Tracheophyta</taxon>
        <taxon>Spermatophyta</taxon>
        <taxon>Magnoliopsida</taxon>
        <taxon>eudicotyledons</taxon>
        <taxon>Gunneridae</taxon>
        <taxon>Pentapetalae</taxon>
        <taxon>rosids</taxon>
        <taxon>malvids</taxon>
        <taxon>Brassicales</taxon>
        <taxon>Brassicaceae</taxon>
        <taxon>Camelineae</taxon>
        <taxon>Arabidopsis</taxon>
    </lineage>
</organism>
<dbReference type="AlphaFoldDB" id="D7LA37"/>
<proteinExistence type="predicted"/>
<sequence>MPCSKLSNLALSFDSDGLRPPKTPFSRCVIVVCRCSGQWRRSFSLFAESHRSSSMSP</sequence>
<keyword evidence="2" id="KW-1185">Reference proteome</keyword>
<name>D7LA37_ARALL</name>